<reference evidence="2" key="1">
    <citation type="journal article" date="2019" name="Environ. Microbiol.">
        <title>Fungal ecological strategies reflected in gene transcription - a case study of two litter decomposers.</title>
        <authorList>
            <person name="Barbi F."/>
            <person name="Kohler A."/>
            <person name="Barry K."/>
            <person name="Baskaran P."/>
            <person name="Daum C."/>
            <person name="Fauchery L."/>
            <person name="Ihrmark K."/>
            <person name="Kuo A."/>
            <person name="LaButti K."/>
            <person name="Lipzen A."/>
            <person name="Morin E."/>
            <person name="Grigoriev I.V."/>
            <person name="Henrissat B."/>
            <person name="Lindahl B."/>
            <person name="Martin F."/>
        </authorList>
    </citation>
    <scope>NUCLEOTIDE SEQUENCE</scope>
    <source>
        <strain evidence="2">JB14</strain>
    </source>
</reference>
<organism evidence="2 3">
    <name type="scientific">Gymnopus androsaceus JB14</name>
    <dbReference type="NCBI Taxonomy" id="1447944"/>
    <lineage>
        <taxon>Eukaryota</taxon>
        <taxon>Fungi</taxon>
        <taxon>Dikarya</taxon>
        <taxon>Basidiomycota</taxon>
        <taxon>Agaricomycotina</taxon>
        <taxon>Agaricomycetes</taxon>
        <taxon>Agaricomycetidae</taxon>
        <taxon>Agaricales</taxon>
        <taxon>Marasmiineae</taxon>
        <taxon>Omphalotaceae</taxon>
        <taxon>Gymnopus</taxon>
    </lineage>
</organism>
<evidence type="ECO:0000313" key="2">
    <source>
        <dbReference type="EMBL" id="KAE9398172.1"/>
    </source>
</evidence>
<dbReference type="Proteomes" id="UP000799118">
    <property type="component" value="Unassembled WGS sequence"/>
</dbReference>
<keyword evidence="3" id="KW-1185">Reference proteome</keyword>
<dbReference type="EMBL" id="ML769486">
    <property type="protein sequence ID" value="KAE9398172.1"/>
    <property type="molecule type" value="Genomic_DNA"/>
</dbReference>
<gene>
    <name evidence="2" type="ORF">BT96DRAFT_940317</name>
</gene>
<proteinExistence type="predicted"/>
<evidence type="ECO:0000313" key="3">
    <source>
        <dbReference type="Proteomes" id="UP000799118"/>
    </source>
</evidence>
<accession>A0A6A4HHH6</accession>
<feature type="compositionally biased region" description="Low complexity" evidence="1">
    <location>
        <begin position="202"/>
        <end position="220"/>
    </location>
</feature>
<feature type="region of interest" description="Disordered" evidence="1">
    <location>
        <begin position="200"/>
        <end position="227"/>
    </location>
</feature>
<protein>
    <submittedName>
        <fullName evidence="2">Uncharacterized protein</fullName>
    </submittedName>
</protein>
<dbReference type="AlphaFoldDB" id="A0A6A4HHH6"/>
<evidence type="ECO:0000256" key="1">
    <source>
        <dbReference type="SAM" id="MobiDB-lite"/>
    </source>
</evidence>
<sequence>MAGSCPVGPQTPVTCDNLGICPALTRQLPGRQGSDFYQDRIGGLLPGKIEHRPRDSNNVPSTRLLKSQLSWDKDELAKSRGELRMNSEWMEVEVRMNGGRRWRRSWRVKRRATWSLSSINSALTAGKAEGREGGTSTEALKSVLRVVEGNEYPGCWTHTHTDPSGDNDVSATSDSYALLPQTGSTISLYHSTLQRGRDTFVSGSMSRSRPSSSNGIKSSSWPGTPHERLEVDSRALNLIRIRILIGGRGGGRVTAGSYSGYSGAGTGTGGASFWRGGGFFDIEFSIFSFIGVTKLRWD</sequence>
<name>A0A6A4HHH6_9AGAR</name>